<evidence type="ECO:0000313" key="8">
    <source>
        <dbReference type="EMBL" id="SEM85686.1"/>
    </source>
</evidence>
<dbReference type="EMBL" id="FOCD01000001">
    <property type="protein sequence ID" value="SEM85686.1"/>
    <property type="molecule type" value="Genomic_DNA"/>
</dbReference>
<dbReference type="PANTHER" id="PTHR33885">
    <property type="entry name" value="PHAGE SHOCK PROTEIN C"/>
    <property type="match status" value="1"/>
</dbReference>
<gene>
    <name evidence="8" type="ORF">SAMN04489762_1215</name>
</gene>
<feature type="domain" description="Phage shock protein PspC N-terminal" evidence="7">
    <location>
        <begin position="5"/>
        <end position="64"/>
    </location>
</feature>
<comment type="subcellular location">
    <subcellularLocation>
        <location evidence="1">Cell membrane</location>
        <topology evidence="1">Single-pass membrane protein</topology>
    </subcellularLocation>
</comment>
<dbReference type="InterPro" id="IPR007168">
    <property type="entry name" value="Phageshock_PspC_N"/>
</dbReference>
<evidence type="ECO:0000256" key="2">
    <source>
        <dbReference type="ARBA" id="ARBA00022475"/>
    </source>
</evidence>
<dbReference type="RefSeq" id="WP_164493406.1">
    <property type="nucleotide sequence ID" value="NZ_FOCD01000001.1"/>
</dbReference>
<proteinExistence type="predicted"/>
<protein>
    <submittedName>
        <fullName evidence="8">Phage shock protein PspC (Stress-responsive transcriptional regulator)</fullName>
    </submittedName>
</protein>
<feature type="transmembrane region" description="Helical" evidence="6">
    <location>
        <begin position="36"/>
        <end position="60"/>
    </location>
</feature>
<dbReference type="Pfam" id="PF04024">
    <property type="entry name" value="PspC"/>
    <property type="match status" value="1"/>
</dbReference>
<comment type="caution">
    <text evidence="8">The sequence shown here is derived from an EMBL/GenBank/DDBJ whole genome shotgun (WGS) entry which is preliminary data.</text>
</comment>
<keyword evidence="4 6" id="KW-1133">Transmembrane helix</keyword>
<evidence type="ECO:0000259" key="7">
    <source>
        <dbReference type="Pfam" id="PF04024"/>
    </source>
</evidence>
<evidence type="ECO:0000313" key="9">
    <source>
        <dbReference type="Proteomes" id="UP000199735"/>
    </source>
</evidence>
<sequence>MKVERKLTRSSIDRVSFGVLGGIAQFFGWNSRLLRIVFLCITLVTFNFYLVGLYILAIILMPDERH</sequence>
<dbReference type="InterPro" id="IPR052027">
    <property type="entry name" value="PspC"/>
</dbReference>
<evidence type="ECO:0000256" key="4">
    <source>
        <dbReference type="ARBA" id="ARBA00022989"/>
    </source>
</evidence>
<dbReference type="PANTHER" id="PTHR33885:SF3">
    <property type="entry name" value="PHAGE SHOCK PROTEIN C"/>
    <property type="match status" value="1"/>
</dbReference>
<keyword evidence="2" id="KW-1003">Cell membrane</keyword>
<name>A0AAX2EDL1_9BACI</name>
<evidence type="ECO:0000256" key="5">
    <source>
        <dbReference type="ARBA" id="ARBA00023136"/>
    </source>
</evidence>
<accession>A0AAX2EDL1</accession>
<reference evidence="8 9" key="1">
    <citation type="submission" date="2016-10" db="EMBL/GenBank/DDBJ databases">
        <authorList>
            <person name="Varghese N."/>
            <person name="Submissions S."/>
        </authorList>
    </citation>
    <scope>NUCLEOTIDE SEQUENCE [LARGE SCALE GENOMIC DNA]</scope>
    <source>
        <strain evidence="8 9">DSM 21619</strain>
    </source>
</reference>
<keyword evidence="3 6" id="KW-0812">Transmembrane</keyword>
<dbReference type="GO" id="GO:0005886">
    <property type="term" value="C:plasma membrane"/>
    <property type="evidence" value="ECO:0007669"/>
    <property type="project" value="UniProtKB-SubCell"/>
</dbReference>
<keyword evidence="5 6" id="KW-0472">Membrane</keyword>
<organism evidence="8 9">
    <name type="scientific">Terribacillus saccharophilus</name>
    <dbReference type="NCBI Taxonomy" id="361277"/>
    <lineage>
        <taxon>Bacteria</taxon>
        <taxon>Bacillati</taxon>
        <taxon>Bacillota</taxon>
        <taxon>Bacilli</taxon>
        <taxon>Bacillales</taxon>
        <taxon>Bacillaceae</taxon>
        <taxon>Terribacillus</taxon>
    </lineage>
</organism>
<dbReference type="Proteomes" id="UP000199735">
    <property type="component" value="Unassembled WGS sequence"/>
</dbReference>
<evidence type="ECO:0000256" key="1">
    <source>
        <dbReference type="ARBA" id="ARBA00004162"/>
    </source>
</evidence>
<evidence type="ECO:0000256" key="3">
    <source>
        <dbReference type="ARBA" id="ARBA00022692"/>
    </source>
</evidence>
<dbReference type="AlphaFoldDB" id="A0AAX2EDL1"/>
<evidence type="ECO:0000256" key="6">
    <source>
        <dbReference type="SAM" id="Phobius"/>
    </source>
</evidence>